<dbReference type="PROSITE" id="PS51462">
    <property type="entry name" value="NUDIX"/>
    <property type="match status" value="1"/>
</dbReference>
<gene>
    <name evidence="2" type="ORF">R3P38DRAFT_2881936</name>
</gene>
<organism evidence="2 3">
    <name type="scientific">Favolaschia claudopus</name>
    <dbReference type="NCBI Taxonomy" id="2862362"/>
    <lineage>
        <taxon>Eukaryota</taxon>
        <taxon>Fungi</taxon>
        <taxon>Dikarya</taxon>
        <taxon>Basidiomycota</taxon>
        <taxon>Agaricomycotina</taxon>
        <taxon>Agaricomycetes</taxon>
        <taxon>Agaricomycetidae</taxon>
        <taxon>Agaricales</taxon>
        <taxon>Marasmiineae</taxon>
        <taxon>Mycenaceae</taxon>
        <taxon>Favolaschia</taxon>
    </lineage>
</organism>
<keyword evidence="3" id="KW-1185">Reference proteome</keyword>
<reference evidence="2 3" key="1">
    <citation type="journal article" date="2024" name="J Genomics">
        <title>Draft genome sequencing and assembly of Favolaschia claudopus CIRM-BRFM 2984 isolated from oak limbs.</title>
        <authorList>
            <person name="Navarro D."/>
            <person name="Drula E."/>
            <person name="Chaduli D."/>
            <person name="Cazenave R."/>
            <person name="Ahrendt S."/>
            <person name="Wang J."/>
            <person name="Lipzen A."/>
            <person name="Daum C."/>
            <person name="Barry K."/>
            <person name="Grigoriev I.V."/>
            <person name="Favel A."/>
            <person name="Rosso M.N."/>
            <person name="Martin F."/>
        </authorList>
    </citation>
    <scope>NUCLEOTIDE SEQUENCE [LARGE SCALE GENOMIC DNA]</scope>
    <source>
        <strain evidence="2 3">CIRM-BRFM 2984</strain>
    </source>
</reference>
<sequence length="173" mass="19084">MSATYEPSLAKFTNPLTEFEQTAENSGKRLVIGVAIMRRATTTPQVLVVQRAAHETLFPDLYELPGGKCESTDTHLLETVSRETFEETGYKVQRIVAEFPGFEYSTPKGTARQYNFVVEVEGGTERDPILDPNEHQAFAWVDEGNFEGFVMSGAMRVVVADALAAVKQLSSSS</sequence>
<dbReference type="Pfam" id="PF00293">
    <property type="entry name" value="NUDIX"/>
    <property type="match status" value="1"/>
</dbReference>
<accession>A0AAW0CYA2</accession>
<comment type="caution">
    <text evidence="2">The sequence shown here is derived from an EMBL/GenBank/DDBJ whole genome shotgun (WGS) entry which is preliminary data.</text>
</comment>
<dbReference type="CDD" id="cd02883">
    <property type="entry name" value="NUDIX_Hydrolase"/>
    <property type="match status" value="1"/>
</dbReference>
<dbReference type="AlphaFoldDB" id="A0AAW0CYA2"/>
<evidence type="ECO:0000313" key="2">
    <source>
        <dbReference type="EMBL" id="KAK7044966.1"/>
    </source>
</evidence>
<dbReference type="SUPFAM" id="SSF55811">
    <property type="entry name" value="Nudix"/>
    <property type="match status" value="1"/>
</dbReference>
<name>A0AAW0CYA2_9AGAR</name>
<dbReference type="InterPro" id="IPR000086">
    <property type="entry name" value="NUDIX_hydrolase_dom"/>
</dbReference>
<feature type="domain" description="Nudix hydrolase" evidence="1">
    <location>
        <begin position="27"/>
        <end position="163"/>
    </location>
</feature>
<proteinExistence type="predicted"/>
<protein>
    <submittedName>
        <fullName evidence="2">NUDIX-domain-containing protein</fullName>
    </submittedName>
</protein>
<dbReference type="InterPro" id="IPR015797">
    <property type="entry name" value="NUDIX_hydrolase-like_dom_sf"/>
</dbReference>
<dbReference type="PANTHER" id="PTHR43736">
    <property type="entry name" value="ADP-RIBOSE PYROPHOSPHATASE"/>
    <property type="match status" value="1"/>
</dbReference>
<dbReference type="Gene3D" id="3.90.79.10">
    <property type="entry name" value="Nucleoside Triphosphate Pyrophosphohydrolase"/>
    <property type="match status" value="1"/>
</dbReference>
<dbReference type="Proteomes" id="UP001362999">
    <property type="component" value="Unassembled WGS sequence"/>
</dbReference>
<evidence type="ECO:0000313" key="3">
    <source>
        <dbReference type="Proteomes" id="UP001362999"/>
    </source>
</evidence>
<evidence type="ECO:0000259" key="1">
    <source>
        <dbReference type="PROSITE" id="PS51462"/>
    </source>
</evidence>
<dbReference type="EMBL" id="JAWWNJ010000011">
    <property type="protein sequence ID" value="KAK7044966.1"/>
    <property type="molecule type" value="Genomic_DNA"/>
</dbReference>
<dbReference type="PANTHER" id="PTHR43736:SF1">
    <property type="entry name" value="DIHYDRONEOPTERIN TRIPHOSPHATE DIPHOSPHATASE"/>
    <property type="match status" value="1"/>
</dbReference>